<sequence length="123" mass="12839">MITNVFFKVVLRDLSKQSTTTLHEVYRCTVSDSTCLACMMTVTAGAVDPRRGLAIGAGAGARAAPPAPRHAAPSTARPADAAGCPRTHSLGTVTARPPGAFGARLTVTGHDRCRHLTSTLQKQ</sequence>
<feature type="compositionally biased region" description="Low complexity" evidence="1">
    <location>
        <begin position="59"/>
        <end position="82"/>
    </location>
</feature>
<evidence type="ECO:0000313" key="2">
    <source>
        <dbReference type="EMBL" id="GBP18395.1"/>
    </source>
</evidence>
<dbReference type="Proteomes" id="UP000299102">
    <property type="component" value="Unassembled WGS sequence"/>
</dbReference>
<organism evidence="2 3">
    <name type="scientific">Eumeta variegata</name>
    <name type="common">Bagworm moth</name>
    <name type="synonym">Eumeta japonica</name>
    <dbReference type="NCBI Taxonomy" id="151549"/>
    <lineage>
        <taxon>Eukaryota</taxon>
        <taxon>Metazoa</taxon>
        <taxon>Ecdysozoa</taxon>
        <taxon>Arthropoda</taxon>
        <taxon>Hexapoda</taxon>
        <taxon>Insecta</taxon>
        <taxon>Pterygota</taxon>
        <taxon>Neoptera</taxon>
        <taxon>Endopterygota</taxon>
        <taxon>Lepidoptera</taxon>
        <taxon>Glossata</taxon>
        <taxon>Ditrysia</taxon>
        <taxon>Tineoidea</taxon>
        <taxon>Psychidae</taxon>
        <taxon>Oiketicinae</taxon>
        <taxon>Eumeta</taxon>
    </lineage>
</organism>
<name>A0A4C1TWG1_EUMVA</name>
<proteinExistence type="predicted"/>
<accession>A0A4C1TWG1</accession>
<feature type="region of interest" description="Disordered" evidence="1">
    <location>
        <begin position="59"/>
        <end position="97"/>
    </location>
</feature>
<evidence type="ECO:0000256" key="1">
    <source>
        <dbReference type="SAM" id="MobiDB-lite"/>
    </source>
</evidence>
<reference evidence="2 3" key="1">
    <citation type="journal article" date="2019" name="Commun. Biol.">
        <title>The bagworm genome reveals a unique fibroin gene that provides high tensile strength.</title>
        <authorList>
            <person name="Kono N."/>
            <person name="Nakamura H."/>
            <person name="Ohtoshi R."/>
            <person name="Tomita M."/>
            <person name="Numata K."/>
            <person name="Arakawa K."/>
        </authorList>
    </citation>
    <scope>NUCLEOTIDE SEQUENCE [LARGE SCALE GENOMIC DNA]</scope>
</reference>
<comment type="caution">
    <text evidence="2">The sequence shown here is derived from an EMBL/GenBank/DDBJ whole genome shotgun (WGS) entry which is preliminary data.</text>
</comment>
<keyword evidence="3" id="KW-1185">Reference proteome</keyword>
<dbReference type="EMBL" id="BGZK01000096">
    <property type="protein sequence ID" value="GBP18395.1"/>
    <property type="molecule type" value="Genomic_DNA"/>
</dbReference>
<gene>
    <name evidence="2" type="ORF">EVAR_14788_1</name>
</gene>
<evidence type="ECO:0000313" key="3">
    <source>
        <dbReference type="Proteomes" id="UP000299102"/>
    </source>
</evidence>
<protein>
    <submittedName>
        <fullName evidence="2">Uncharacterized protein</fullName>
    </submittedName>
</protein>
<dbReference type="AlphaFoldDB" id="A0A4C1TWG1"/>